<dbReference type="EMBL" id="JBHMAF010000010">
    <property type="protein sequence ID" value="MFB9757427.1"/>
    <property type="molecule type" value="Genomic_DNA"/>
</dbReference>
<dbReference type="InterPro" id="IPR015231">
    <property type="entry name" value="DUF1934"/>
</dbReference>
<organism evidence="1 2">
    <name type="scientific">Ectobacillus funiculus</name>
    <dbReference type="NCBI Taxonomy" id="137993"/>
    <lineage>
        <taxon>Bacteria</taxon>
        <taxon>Bacillati</taxon>
        <taxon>Bacillota</taxon>
        <taxon>Bacilli</taxon>
        <taxon>Bacillales</taxon>
        <taxon>Bacillaceae</taxon>
        <taxon>Ectobacillus</taxon>
    </lineage>
</organism>
<dbReference type="RefSeq" id="WP_129727440.1">
    <property type="nucleotide sequence ID" value="NZ_JAPCYI010000001.1"/>
</dbReference>
<dbReference type="Proteomes" id="UP001589609">
    <property type="component" value="Unassembled WGS sequence"/>
</dbReference>
<evidence type="ECO:0000313" key="2">
    <source>
        <dbReference type="Proteomes" id="UP001589609"/>
    </source>
</evidence>
<evidence type="ECO:0000313" key="1">
    <source>
        <dbReference type="EMBL" id="MFB9757427.1"/>
    </source>
</evidence>
<reference evidence="1 2" key="1">
    <citation type="submission" date="2024-09" db="EMBL/GenBank/DDBJ databases">
        <authorList>
            <person name="Sun Q."/>
            <person name="Mori K."/>
        </authorList>
    </citation>
    <scope>NUCLEOTIDE SEQUENCE [LARGE SCALE GENOMIC DNA]</scope>
    <source>
        <strain evidence="1 2">JCM 11201</strain>
    </source>
</reference>
<dbReference type="InterPro" id="IPR012674">
    <property type="entry name" value="Calycin"/>
</dbReference>
<gene>
    <name evidence="1" type="ORF">ACFFMS_02555</name>
</gene>
<sequence length="146" mass="16623">MDKGTAGLPIHVHFVTQIREGARKETIAFETNGLYYEKGQGTYITFQEPNEQGEVKTVVKIQDDTVLIMRSGSVSMRQTHKKGEWTKGTYTSELGTFPLETKTDNVLFEWSDQKKRGQLFFTYALRISGSEAGRYTITMKLKESVK</sequence>
<protein>
    <submittedName>
        <fullName evidence="1">DUF1934 domain-containing protein</fullName>
    </submittedName>
</protein>
<dbReference type="SUPFAM" id="SSF50814">
    <property type="entry name" value="Lipocalins"/>
    <property type="match status" value="1"/>
</dbReference>
<name>A0ABV5WA31_9BACI</name>
<dbReference type="Pfam" id="PF09148">
    <property type="entry name" value="DUF1934"/>
    <property type="match status" value="1"/>
</dbReference>
<accession>A0ABV5WA31</accession>
<keyword evidence="2" id="KW-1185">Reference proteome</keyword>
<proteinExistence type="predicted"/>
<dbReference type="Gene3D" id="2.40.128.20">
    <property type="match status" value="1"/>
</dbReference>
<comment type="caution">
    <text evidence="1">The sequence shown here is derived from an EMBL/GenBank/DDBJ whole genome shotgun (WGS) entry which is preliminary data.</text>
</comment>